<evidence type="ECO:0000313" key="2">
    <source>
        <dbReference type="EMBL" id="CAK0878750.1"/>
    </source>
</evidence>
<accession>A0ABN9W1Z2</accession>
<protein>
    <submittedName>
        <fullName evidence="2">Uncharacterized protein</fullName>
    </submittedName>
</protein>
<feature type="non-terminal residue" evidence="2">
    <location>
        <position position="1"/>
    </location>
</feature>
<reference evidence="2" key="1">
    <citation type="submission" date="2023-10" db="EMBL/GenBank/DDBJ databases">
        <authorList>
            <person name="Chen Y."/>
            <person name="Shah S."/>
            <person name="Dougan E. K."/>
            <person name="Thang M."/>
            <person name="Chan C."/>
        </authorList>
    </citation>
    <scope>NUCLEOTIDE SEQUENCE [LARGE SCALE GENOMIC DNA]</scope>
</reference>
<dbReference type="EMBL" id="CAUYUJ010017878">
    <property type="protein sequence ID" value="CAK0878750.1"/>
    <property type="molecule type" value="Genomic_DNA"/>
</dbReference>
<evidence type="ECO:0000313" key="3">
    <source>
        <dbReference type="Proteomes" id="UP001189429"/>
    </source>
</evidence>
<feature type="compositionally biased region" description="Low complexity" evidence="1">
    <location>
        <begin position="42"/>
        <end position="51"/>
    </location>
</feature>
<evidence type="ECO:0000256" key="1">
    <source>
        <dbReference type="SAM" id="MobiDB-lite"/>
    </source>
</evidence>
<proteinExistence type="predicted"/>
<name>A0ABN9W1Z2_9DINO</name>
<keyword evidence="3" id="KW-1185">Reference proteome</keyword>
<comment type="caution">
    <text evidence="2">The sequence shown here is derived from an EMBL/GenBank/DDBJ whole genome shotgun (WGS) entry which is preliminary data.</text>
</comment>
<dbReference type="Proteomes" id="UP001189429">
    <property type="component" value="Unassembled WGS sequence"/>
</dbReference>
<sequence length="60" mass="6101">RSKESILRVPRAVPAEQCTVSPPGGPRRTKGEGPGATQPSKGSAASAPGSRRASRRCSTG</sequence>
<organism evidence="2 3">
    <name type="scientific">Prorocentrum cordatum</name>
    <dbReference type="NCBI Taxonomy" id="2364126"/>
    <lineage>
        <taxon>Eukaryota</taxon>
        <taxon>Sar</taxon>
        <taxon>Alveolata</taxon>
        <taxon>Dinophyceae</taxon>
        <taxon>Prorocentrales</taxon>
        <taxon>Prorocentraceae</taxon>
        <taxon>Prorocentrum</taxon>
    </lineage>
</organism>
<feature type="region of interest" description="Disordered" evidence="1">
    <location>
        <begin position="1"/>
        <end position="60"/>
    </location>
</feature>
<gene>
    <name evidence="2" type="ORF">PCOR1329_LOCUS62390</name>
</gene>